<keyword evidence="1" id="KW-0132">Cell division</keyword>
<comment type="function">
    <text evidence="1">Acts as a component of the essential kinetochore-associated NDC80 complex, which is required for chromosome segregation and spindle checkpoint activity.</text>
</comment>
<keyword evidence="1" id="KW-0137">Centromere</keyword>
<gene>
    <name evidence="3" type="ORF">VNO78_15615</name>
</gene>
<keyword evidence="1" id="KW-0539">Nucleus</keyword>
<feature type="coiled-coil region" evidence="2">
    <location>
        <begin position="26"/>
        <end position="56"/>
    </location>
</feature>
<comment type="subunit">
    <text evidence="1">Component of the NDC80 complex.</text>
</comment>
<dbReference type="PANTHER" id="PTHR35730:SF2">
    <property type="entry name" value="KINETOCHORE PROTEIN SPC24 HOMOLOG-RELATED"/>
    <property type="match status" value="1"/>
</dbReference>
<keyword evidence="1" id="KW-0995">Kinetochore</keyword>
<comment type="similarity">
    <text evidence="1">Belongs to the SPC24 family.</text>
</comment>
<evidence type="ECO:0000256" key="2">
    <source>
        <dbReference type="SAM" id="Coils"/>
    </source>
</evidence>
<comment type="subcellular location">
    <subcellularLocation>
        <location evidence="1">Nucleus</location>
    </subcellularLocation>
    <subcellularLocation>
        <location evidence="1">Chromosome</location>
        <location evidence="1">Centromere</location>
        <location evidence="1">Kinetochore</location>
    </subcellularLocation>
</comment>
<keyword evidence="1" id="KW-0131">Cell cycle</keyword>
<proteinExistence type="inferred from homology"/>
<dbReference type="EMBL" id="JAYMYS010000004">
    <property type="protein sequence ID" value="KAK7395073.1"/>
    <property type="molecule type" value="Genomic_DNA"/>
</dbReference>
<dbReference type="Gene3D" id="3.30.160.570">
    <property type="entry name" value="Ncd80 complex, Spc24 subunit"/>
    <property type="match status" value="1"/>
</dbReference>
<name>A0AAN9SEA4_PSOTE</name>
<keyword evidence="4" id="KW-1185">Reference proteome</keyword>
<dbReference type="InterPro" id="IPR044951">
    <property type="entry name" value="SPC24-like"/>
</dbReference>
<dbReference type="InterPro" id="IPR013252">
    <property type="entry name" value="Ndc80_Spc24"/>
</dbReference>
<evidence type="ECO:0000256" key="1">
    <source>
        <dbReference type="RuleBase" id="RU368011"/>
    </source>
</evidence>
<protein>
    <recommendedName>
        <fullName evidence="1">Kinetochore protein Spc24</fullName>
    </recommendedName>
</protein>
<reference evidence="3 4" key="1">
    <citation type="submission" date="2024-01" db="EMBL/GenBank/DDBJ databases">
        <title>The genomes of 5 underutilized Papilionoideae crops provide insights into root nodulation and disease resistanc.</title>
        <authorList>
            <person name="Jiang F."/>
        </authorList>
    </citation>
    <scope>NUCLEOTIDE SEQUENCE [LARGE SCALE GENOMIC DNA]</scope>
    <source>
        <strain evidence="3">DUOXIRENSHENG_FW03</strain>
        <tissue evidence="3">Leaves</tissue>
    </source>
</reference>
<evidence type="ECO:0000313" key="3">
    <source>
        <dbReference type="EMBL" id="KAK7395073.1"/>
    </source>
</evidence>
<evidence type="ECO:0000313" key="4">
    <source>
        <dbReference type="Proteomes" id="UP001386955"/>
    </source>
</evidence>
<dbReference type="Pfam" id="PF08286">
    <property type="entry name" value="Spc24"/>
    <property type="match status" value="1"/>
</dbReference>
<organism evidence="3 4">
    <name type="scientific">Psophocarpus tetragonolobus</name>
    <name type="common">Winged bean</name>
    <name type="synonym">Dolichos tetragonolobus</name>
    <dbReference type="NCBI Taxonomy" id="3891"/>
    <lineage>
        <taxon>Eukaryota</taxon>
        <taxon>Viridiplantae</taxon>
        <taxon>Streptophyta</taxon>
        <taxon>Embryophyta</taxon>
        <taxon>Tracheophyta</taxon>
        <taxon>Spermatophyta</taxon>
        <taxon>Magnoliopsida</taxon>
        <taxon>eudicotyledons</taxon>
        <taxon>Gunneridae</taxon>
        <taxon>Pentapetalae</taxon>
        <taxon>rosids</taxon>
        <taxon>fabids</taxon>
        <taxon>Fabales</taxon>
        <taxon>Fabaceae</taxon>
        <taxon>Papilionoideae</taxon>
        <taxon>50 kb inversion clade</taxon>
        <taxon>NPAAA clade</taxon>
        <taxon>indigoferoid/millettioid clade</taxon>
        <taxon>Phaseoleae</taxon>
        <taxon>Psophocarpus</taxon>
    </lineage>
</organism>
<dbReference type="AlphaFoldDB" id="A0AAN9SEA4"/>
<dbReference type="GO" id="GO:0005634">
    <property type="term" value="C:nucleus"/>
    <property type="evidence" value="ECO:0007669"/>
    <property type="project" value="UniProtKB-SubCell"/>
</dbReference>
<dbReference type="Proteomes" id="UP001386955">
    <property type="component" value="Unassembled WGS sequence"/>
</dbReference>
<accession>A0AAN9SEA4</accession>
<keyword evidence="2" id="KW-0175">Coiled coil</keyword>
<dbReference type="GO" id="GO:0051301">
    <property type="term" value="P:cell division"/>
    <property type="evidence" value="ECO:0007669"/>
    <property type="project" value="UniProtKB-UniRule"/>
</dbReference>
<keyword evidence="1" id="KW-0498">Mitosis</keyword>
<comment type="caution">
    <text evidence="3">The sequence shown here is derived from an EMBL/GenBank/DDBJ whole genome shotgun (WGS) entry which is preliminary data.</text>
</comment>
<dbReference type="GO" id="GO:0000776">
    <property type="term" value="C:kinetochore"/>
    <property type="evidence" value="ECO:0007669"/>
    <property type="project" value="UniProtKB-KW"/>
</dbReference>
<keyword evidence="1" id="KW-0158">Chromosome</keyword>
<dbReference type="PANTHER" id="PTHR35730">
    <property type="entry name" value="KINETOCHORE PROTEIN SPC24 HOMOLOG-RELATED"/>
    <property type="match status" value="1"/>
</dbReference>
<dbReference type="GO" id="GO:0051983">
    <property type="term" value="P:regulation of chromosome segregation"/>
    <property type="evidence" value="ECO:0007669"/>
    <property type="project" value="InterPro"/>
</dbReference>
<sequence length="113" mass="13241">MLILHYFQHGTYLTICLVNTAIGDEFNDLERQLISVREQKKTLQKIEKNKQRTQMVLSMYASVTNIVPNLDEQSKISGYIMEKDKDAVEKFEYDTLKMTNFDICNGIWKIISE</sequence>